<gene>
    <name evidence="2" type="ORF">ceV_110</name>
</gene>
<dbReference type="EMBL" id="KT820662">
    <property type="protein sequence ID" value="ALH23016.1"/>
    <property type="molecule type" value="Genomic_DNA"/>
</dbReference>
<sequence length="418" mass="47358">MVEISESDNLPDENSEITISQDFVKVVCDLTQDLMTTFSDILENTENPIREIAKNLDENQDGVDELIKVIYLHCRNCFPQYFFDILYENNDIFINNEELFLLPNINFVELWKTDITDTTRATIWKYLQLILFTVVADVNTGESFGDTAKLFEAINTDEFKEKIEASLHEMESIFKEKKEVEDEDNNNETSVPMDLPNAEQLHDHINKMMGGKIGCLAKEIAEETAGELDIDMEDASSVNDVFNKLFKNPTKLMDLVKNVGTKLDSRIKSGEIKETELLQEASEFVANMKNMPGMGNLESLFSKMGVPGMGGGAKMDVGAMSRKMEQNLKNAKMKERMRSKLEKRKSGTNLYNTNSLEGSLVDKGMSELGMQELLYLLGEQGEKTPIENKPKNKNKKKKKRPIVTVVDPVKTENSVDIN</sequence>
<accession>A0A0N9QA71</accession>
<protein>
    <submittedName>
        <fullName evidence="2">Uncharacterized protein</fullName>
    </submittedName>
</protein>
<proteinExistence type="predicted"/>
<name>A0A0N9QA71_9VIRU</name>
<feature type="compositionally biased region" description="Basic and acidic residues" evidence="1">
    <location>
        <begin position="380"/>
        <end position="390"/>
    </location>
</feature>
<keyword evidence="3" id="KW-1185">Reference proteome</keyword>
<dbReference type="Proteomes" id="UP000203826">
    <property type="component" value="Segment"/>
</dbReference>
<dbReference type="OrthoDB" id="20580at10239"/>
<organism evidence="2 3">
    <name type="scientific">Chrysochromulina ericina virus CeV-01B</name>
    <dbReference type="NCBI Taxonomy" id="3070830"/>
    <lineage>
        <taxon>Viruses</taxon>
        <taxon>Varidnaviria</taxon>
        <taxon>Bamfordvirae</taxon>
        <taxon>Nucleocytoviricota</taxon>
        <taxon>Megaviricetes</taxon>
        <taxon>Imitervirales</taxon>
        <taxon>Mesomimiviridae</taxon>
        <taxon>Tethysvirus</taxon>
        <taxon>Tethysvirus raunefjordenense</taxon>
    </lineage>
</organism>
<feature type="compositionally biased region" description="Basic residues" evidence="1">
    <location>
        <begin position="391"/>
        <end position="401"/>
    </location>
</feature>
<reference evidence="2 3" key="1">
    <citation type="journal article" date="2015" name="Genome Announc.">
        <title>The 474-Kilobase-Pair Complete Genome Sequence of CeV-01B, a Virus Infecting Haptolina (Chrysochromulina) ericina (Prymnesiophyceae).</title>
        <authorList>
            <person name="Gallot-Lavallee L."/>
            <person name="Pagarete A."/>
            <person name="Legendre M."/>
            <person name="Santini S."/>
            <person name="Sandaa R.A."/>
            <person name="Himmelbauer H."/>
            <person name="Ogata H."/>
            <person name="Bratbak G."/>
            <person name="Claverie J.M."/>
        </authorList>
    </citation>
    <scope>NUCLEOTIDE SEQUENCE [LARGE SCALE GENOMIC DNA]</scope>
    <source>
        <strain evidence="2">CeV-01B</strain>
    </source>
</reference>
<evidence type="ECO:0000313" key="3">
    <source>
        <dbReference type="Proteomes" id="UP000203826"/>
    </source>
</evidence>
<feature type="region of interest" description="Disordered" evidence="1">
    <location>
        <begin position="379"/>
        <end position="418"/>
    </location>
</feature>
<dbReference type="KEGG" id="vg:26048977"/>
<evidence type="ECO:0000313" key="2">
    <source>
        <dbReference type="EMBL" id="ALH23016.1"/>
    </source>
</evidence>
<evidence type="ECO:0000256" key="1">
    <source>
        <dbReference type="SAM" id="MobiDB-lite"/>
    </source>
</evidence>